<keyword evidence="8" id="KW-0539">Nucleus</keyword>
<evidence type="ECO:0000256" key="10">
    <source>
        <dbReference type="SAM" id="Coils"/>
    </source>
</evidence>
<protein>
    <recommendedName>
        <fullName evidence="3">protein-histidine N-methyltransferase</fullName>
        <ecNumber evidence="3">2.1.1.85</ecNumber>
    </recommendedName>
</protein>
<dbReference type="HOGENOM" id="CLU_038704_0_0_1"/>
<evidence type="ECO:0000256" key="8">
    <source>
        <dbReference type="ARBA" id="ARBA00023242"/>
    </source>
</evidence>
<reference evidence="12" key="1">
    <citation type="journal article" date="2006" name="PLoS Biol.">
        <title>Macronuclear genome sequence of the ciliate Tetrahymena thermophila, a model eukaryote.</title>
        <authorList>
            <person name="Eisen J.A."/>
            <person name="Coyne R.S."/>
            <person name="Wu M."/>
            <person name="Wu D."/>
            <person name="Thiagarajan M."/>
            <person name="Wortman J.R."/>
            <person name="Badger J.H."/>
            <person name="Ren Q."/>
            <person name="Amedeo P."/>
            <person name="Jones K.M."/>
            <person name="Tallon L.J."/>
            <person name="Delcher A.L."/>
            <person name="Salzberg S.L."/>
            <person name="Silva J.C."/>
            <person name="Haas B.J."/>
            <person name="Majoros W.H."/>
            <person name="Farzad M."/>
            <person name="Carlton J.M."/>
            <person name="Smith R.K. Jr."/>
            <person name="Garg J."/>
            <person name="Pearlman R.E."/>
            <person name="Karrer K.M."/>
            <person name="Sun L."/>
            <person name="Manning G."/>
            <person name="Elde N.C."/>
            <person name="Turkewitz A.P."/>
            <person name="Asai D.J."/>
            <person name="Wilkes D.E."/>
            <person name="Wang Y."/>
            <person name="Cai H."/>
            <person name="Collins K."/>
            <person name="Stewart B.A."/>
            <person name="Lee S.R."/>
            <person name="Wilamowska K."/>
            <person name="Weinberg Z."/>
            <person name="Ruzzo W.L."/>
            <person name="Wloga D."/>
            <person name="Gaertig J."/>
            <person name="Frankel J."/>
            <person name="Tsao C.-C."/>
            <person name="Gorovsky M.A."/>
            <person name="Keeling P.J."/>
            <person name="Waller R.F."/>
            <person name="Patron N.J."/>
            <person name="Cherry J.M."/>
            <person name="Stover N.A."/>
            <person name="Krieger C.J."/>
            <person name="del Toro C."/>
            <person name="Ryder H.F."/>
            <person name="Williamson S.C."/>
            <person name="Barbeau R.A."/>
            <person name="Hamilton E.P."/>
            <person name="Orias E."/>
        </authorList>
    </citation>
    <scope>NUCLEOTIDE SEQUENCE [LARGE SCALE GENOMIC DNA]</scope>
    <source>
        <strain evidence="12">SB210</strain>
    </source>
</reference>
<keyword evidence="10" id="KW-0175">Coiled coil</keyword>
<name>Q22RB9_TETTS</name>
<accession>Q22RB9</accession>
<dbReference type="RefSeq" id="XP_001008448.1">
    <property type="nucleotide sequence ID" value="XM_001008448.1"/>
</dbReference>
<evidence type="ECO:0000256" key="7">
    <source>
        <dbReference type="ARBA" id="ARBA00022691"/>
    </source>
</evidence>
<dbReference type="OrthoDB" id="1723750at2759"/>
<evidence type="ECO:0000256" key="1">
    <source>
        <dbReference type="ARBA" id="ARBA00004123"/>
    </source>
</evidence>
<evidence type="ECO:0000256" key="3">
    <source>
        <dbReference type="ARBA" id="ARBA00012533"/>
    </source>
</evidence>
<evidence type="ECO:0000256" key="4">
    <source>
        <dbReference type="ARBA" id="ARBA00022490"/>
    </source>
</evidence>
<dbReference type="GO" id="GO:0005634">
    <property type="term" value="C:nucleus"/>
    <property type="evidence" value="ECO:0007669"/>
    <property type="project" value="UniProtKB-SubCell"/>
</dbReference>
<dbReference type="OMA" id="GKCIMIN"/>
<dbReference type="GO" id="GO:0005737">
    <property type="term" value="C:cytoplasm"/>
    <property type="evidence" value="ECO:0007669"/>
    <property type="project" value="UniProtKB-SubCell"/>
</dbReference>
<dbReference type="STRING" id="312017.Q22RB9"/>
<evidence type="ECO:0000313" key="11">
    <source>
        <dbReference type="EMBL" id="EAR88203.1"/>
    </source>
</evidence>
<dbReference type="PANTHER" id="PTHR14614">
    <property type="entry name" value="HEPATOCELLULAR CARCINOMA-ASSOCIATED ANTIGEN"/>
    <property type="match status" value="1"/>
</dbReference>
<comment type="subcellular location">
    <subcellularLocation>
        <location evidence="2">Cytoplasm</location>
    </subcellularLocation>
    <subcellularLocation>
        <location evidence="1">Nucleus</location>
    </subcellularLocation>
</comment>
<dbReference type="Pfam" id="PF10294">
    <property type="entry name" value="Methyltransf_16"/>
    <property type="match status" value="1"/>
</dbReference>
<dbReference type="AlphaFoldDB" id="Q22RB9"/>
<dbReference type="InParanoid" id="Q22RB9"/>
<dbReference type="GO" id="GO:0032259">
    <property type="term" value="P:methylation"/>
    <property type="evidence" value="ECO:0007669"/>
    <property type="project" value="UniProtKB-KW"/>
</dbReference>
<keyword evidence="6" id="KW-0808">Transferase</keyword>
<keyword evidence="5 11" id="KW-0489">Methyltransferase</keyword>
<dbReference type="EC" id="2.1.1.85" evidence="3"/>
<evidence type="ECO:0000313" key="12">
    <source>
        <dbReference type="Proteomes" id="UP000009168"/>
    </source>
</evidence>
<dbReference type="KEGG" id="tet:TTHERM_00019660"/>
<dbReference type="eggNOG" id="KOG2920">
    <property type="taxonomic scope" value="Eukaryota"/>
</dbReference>
<evidence type="ECO:0000256" key="6">
    <source>
        <dbReference type="ARBA" id="ARBA00022679"/>
    </source>
</evidence>
<dbReference type="InterPro" id="IPR029063">
    <property type="entry name" value="SAM-dependent_MTases_sf"/>
</dbReference>
<dbReference type="InterPro" id="IPR019410">
    <property type="entry name" value="Methyltransf_16"/>
</dbReference>
<keyword evidence="12" id="KW-1185">Reference proteome</keyword>
<dbReference type="Proteomes" id="UP000009168">
    <property type="component" value="Unassembled WGS sequence"/>
</dbReference>
<dbReference type="GO" id="GO:0018064">
    <property type="term" value="F:protein-L-histidine N-tele-methyltransferase activity"/>
    <property type="evidence" value="ECO:0007669"/>
    <property type="project" value="UniProtKB-EC"/>
</dbReference>
<dbReference type="Gene3D" id="3.40.50.150">
    <property type="entry name" value="Vaccinia Virus protein VP39"/>
    <property type="match status" value="1"/>
</dbReference>
<comment type="similarity">
    <text evidence="9">Belongs to the methyltransferase superfamily. METTL18 family.</text>
</comment>
<gene>
    <name evidence="11" type="ORF">TTHERM_00019660</name>
</gene>
<dbReference type="EMBL" id="GG662845">
    <property type="protein sequence ID" value="EAR88203.1"/>
    <property type="molecule type" value="Genomic_DNA"/>
</dbReference>
<sequence>MDCEDQHQSSQNSNCDDLKSKQEQFLQNVESKAVKIGENRDILYVQNIFTILQHADLPFKLTEKEDIIKDIYEGGFKVWECTIDLLSYLHKNNFDFQGKTVMDLGCGHGLLGIYAMQQGAKQVLFQDYNYEVLSIAVRLNIILNKVPNVQERLIYLSGEWNNLENKIAQQINEVGFLENKIVQYENQFDILMLSEVIYNQANYEKVTNLIYKLMKPNGICLLANKLYYFGVGGSMPEFKQYLQTNHSGKLQLESLEIVNNKKGNKREIVVVRKL</sequence>
<dbReference type="PANTHER" id="PTHR14614:SF39">
    <property type="entry name" value="HISTIDINE PROTEIN METHYLTRANSFERASE 1 HOMOLOG"/>
    <property type="match status" value="1"/>
</dbReference>
<dbReference type="GeneID" id="7826896"/>
<dbReference type="SUPFAM" id="SSF53335">
    <property type="entry name" value="S-adenosyl-L-methionine-dependent methyltransferases"/>
    <property type="match status" value="1"/>
</dbReference>
<organism evidence="11 12">
    <name type="scientific">Tetrahymena thermophila (strain SB210)</name>
    <dbReference type="NCBI Taxonomy" id="312017"/>
    <lineage>
        <taxon>Eukaryota</taxon>
        <taxon>Sar</taxon>
        <taxon>Alveolata</taxon>
        <taxon>Ciliophora</taxon>
        <taxon>Intramacronucleata</taxon>
        <taxon>Oligohymenophorea</taxon>
        <taxon>Hymenostomatida</taxon>
        <taxon>Tetrahymenina</taxon>
        <taxon>Tetrahymenidae</taxon>
        <taxon>Tetrahymena</taxon>
    </lineage>
</organism>
<evidence type="ECO:0000256" key="9">
    <source>
        <dbReference type="ARBA" id="ARBA00038126"/>
    </source>
</evidence>
<keyword evidence="4" id="KW-0963">Cytoplasm</keyword>
<evidence type="ECO:0000256" key="5">
    <source>
        <dbReference type="ARBA" id="ARBA00022603"/>
    </source>
</evidence>
<keyword evidence="7" id="KW-0949">S-adenosyl-L-methionine</keyword>
<proteinExistence type="inferred from homology"/>
<evidence type="ECO:0000256" key="2">
    <source>
        <dbReference type="ARBA" id="ARBA00004496"/>
    </source>
</evidence>
<feature type="coiled-coil region" evidence="10">
    <location>
        <begin position="160"/>
        <end position="187"/>
    </location>
</feature>
<dbReference type="FunCoup" id="Q22RB9">
    <property type="interactions" value="386"/>
</dbReference>